<comment type="caution">
    <text evidence="1">The sequence shown here is derived from an EMBL/GenBank/DDBJ whole genome shotgun (WGS) entry which is preliminary data.</text>
</comment>
<sequence>MSNPKVHYHVYEVMPSESDPDGSGSTACGLDYAENATDRSNAVTCKNCLRQIAATQPKGEGQ</sequence>
<dbReference type="RefSeq" id="WP_119769013.1">
    <property type="nucleotide sequence ID" value="NZ_QYUO01000001.1"/>
</dbReference>
<dbReference type="AlphaFoldDB" id="A0A3A3FWQ5"/>
<dbReference type="Proteomes" id="UP000265955">
    <property type="component" value="Unassembled WGS sequence"/>
</dbReference>
<name>A0A3A3FWQ5_9BURK</name>
<protein>
    <submittedName>
        <fullName evidence="1">Uncharacterized protein</fullName>
    </submittedName>
</protein>
<proteinExistence type="predicted"/>
<keyword evidence="2" id="KW-1185">Reference proteome</keyword>
<organism evidence="1 2">
    <name type="scientific">Noviherbaspirillum saxi</name>
    <dbReference type="NCBI Taxonomy" id="2320863"/>
    <lineage>
        <taxon>Bacteria</taxon>
        <taxon>Pseudomonadati</taxon>
        <taxon>Pseudomonadota</taxon>
        <taxon>Betaproteobacteria</taxon>
        <taxon>Burkholderiales</taxon>
        <taxon>Oxalobacteraceae</taxon>
        <taxon>Noviherbaspirillum</taxon>
    </lineage>
</organism>
<gene>
    <name evidence="1" type="ORF">D3871_11490</name>
</gene>
<dbReference type="EMBL" id="QYUO01000001">
    <property type="protein sequence ID" value="RJF99068.1"/>
    <property type="molecule type" value="Genomic_DNA"/>
</dbReference>
<accession>A0A3A3FWQ5</accession>
<reference evidence="2" key="1">
    <citation type="submission" date="2018-09" db="EMBL/GenBank/DDBJ databases">
        <authorList>
            <person name="Zhu H."/>
        </authorList>
    </citation>
    <scope>NUCLEOTIDE SEQUENCE [LARGE SCALE GENOMIC DNA]</scope>
    <source>
        <strain evidence="2">K1R23-30</strain>
    </source>
</reference>
<evidence type="ECO:0000313" key="2">
    <source>
        <dbReference type="Proteomes" id="UP000265955"/>
    </source>
</evidence>
<evidence type="ECO:0000313" key="1">
    <source>
        <dbReference type="EMBL" id="RJF99068.1"/>
    </source>
</evidence>